<dbReference type="AlphaFoldDB" id="A0A9Q3C106"/>
<sequence length="146" mass="17364">MQNRSPKKLKDSYVGPFVIVSLHGTNAVQVGLSCELENEPPNFPVRLIKPYQPAEKKLLPLRNPTPLTVPPVEQSEDKKIKEVIEESRLSSKNQRETFFRYRSPVHEDEWREESEIPELDKLLRRFRHERRPQSWICLEMWLNYLI</sequence>
<comment type="caution">
    <text evidence="1">The sequence shown here is derived from an EMBL/GenBank/DDBJ whole genome shotgun (WGS) entry which is preliminary data.</text>
</comment>
<evidence type="ECO:0000313" key="1">
    <source>
        <dbReference type="EMBL" id="MBW0476354.1"/>
    </source>
</evidence>
<reference evidence="1" key="1">
    <citation type="submission" date="2021-03" db="EMBL/GenBank/DDBJ databases">
        <title>Draft genome sequence of rust myrtle Austropuccinia psidii MF-1, a brazilian biotype.</title>
        <authorList>
            <person name="Quecine M.C."/>
            <person name="Pachon D.M.R."/>
            <person name="Bonatelli M.L."/>
            <person name="Correr F.H."/>
            <person name="Franceschini L.M."/>
            <person name="Leite T.F."/>
            <person name="Margarido G.R.A."/>
            <person name="Almeida C.A."/>
            <person name="Ferrarezi J.A."/>
            <person name="Labate C.A."/>
        </authorList>
    </citation>
    <scope>NUCLEOTIDE SEQUENCE</scope>
    <source>
        <strain evidence="1">MF-1</strain>
    </source>
</reference>
<dbReference type="PROSITE" id="PS51257">
    <property type="entry name" value="PROKAR_LIPOPROTEIN"/>
    <property type="match status" value="1"/>
</dbReference>
<dbReference type="Proteomes" id="UP000765509">
    <property type="component" value="Unassembled WGS sequence"/>
</dbReference>
<accession>A0A9Q3C106</accession>
<name>A0A9Q3C106_9BASI</name>
<gene>
    <name evidence="1" type="ORF">O181_016069</name>
</gene>
<protein>
    <recommendedName>
        <fullName evidence="3">Chromo domain-containing protein</fullName>
    </recommendedName>
</protein>
<evidence type="ECO:0000313" key="2">
    <source>
        <dbReference type="Proteomes" id="UP000765509"/>
    </source>
</evidence>
<keyword evidence="2" id="KW-1185">Reference proteome</keyword>
<proteinExistence type="predicted"/>
<dbReference type="EMBL" id="AVOT02004436">
    <property type="protein sequence ID" value="MBW0476354.1"/>
    <property type="molecule type" value="Genomic_DNA"/>
</dbReference>
<organism evidence="1 2">
    <name type="scientific">Austropuccinia psidii MF-1</name>
    <dbReference type="NCBI Taxonomy" id="1389203"/>
    <lineage>
        <taxon>Eukaryota</taxon>
        <taxon>Fungi</taxon>
        <taxon>Dikarya</taxon>
        <taxon>Basidiomycota</taxon>
        <taxon>Pucciniomycotina</taxon>
        <taxon>Pucciniomycetes</taxon>
        <taxon>Pucciniales</taxon>
        <taxon>Sphaerophragmiaceae</taxon>
        <taxon>Austropuccinia</taxon>
    </lineage>
</organism>
<evidence type="ECO:0008006" key="3">
    <source>
        <dbReference type="Google" id="ProtNLM"/>
    </source>
</evidence>